<keyword evidence="5" id="KW-0472">Membrane</keyword>
<accession>A0ABP7TX64</accession>
<feature type="compositionally biased region" description="Pro residues" evidence="7">
    <location>
        <begin position="1102"/>
        <end position="1118"/>
    </location>
</feature>
<comment type="subcellular location">
    <subcellularLocation>
        <location evidence="1">Cell outer membrane</location>
        <topology evidence="1">Multi-pass membrane protein</topology>
    </subcellularLocation>
</comment>
<feature type="chain" id="PRO_5045829394" evidence="8">
    <location>
        <begin position="34"/>
        <end position="1118"/>
    </location>
</feature>
<evidence type="ECO:0000256" key="2">
    <source>
        <dbReference type="ARBA" id="ARBA00022448"/>
    </source>
</evidence>
<feature type="domain" description="TonB-dependent transporter Oar-like beta-barrel" evidence="9">
    <location>
        <begin position="605"/>
        <end position="913"/>
    </location>
</feature>
<name>A0ABP7TX64_9SPHN</name>
<feature type="region of interest" description="Disordered" evidence="7">
    <location>
        <begin position="1074"/>
        <end position="1118"/>
    </location>
</feature>
<evidence type="ECO:0000256" key="1">
    <source>
        <dbReference type="ARBA" id="ARBA00004571"/>
    </source>
</evidence>
<dbReference type="Gene3D" id="2.40.170.20">
    <property type="entry name" value="TonB-dependent receptor, beta-barrel domain"/>
    <property type="match status" value="1"/>
</dbReference>
<comment type="caution">
    <text evidence="10">The sequence shown here is derived from an EMBL/GenBank/DDBJ whole genome shotgun (WGS) entry which is preliminary data.</text>
</comment>
<dbReference type="Proteomes" id="UP001424459">
    <property type="component" value="Unassembled WGS sequence"/>
</dbReference>
<sequence length="1118" mass="119558">MKSYLRASAAWQALALVGAGLPMAFIAATPAAAQDYTSGSISGVVRDEAGAPVQGATVAITSVGQGQTQTVTTNAQGQFQVNSLPVGNYDVNVTAAGKPAYSATNIPILSSQTAQLNVDLVGGASGSPIVVTGSRAVRAFTGTTTGLNVDVADFISTKPLNRDLTSVVLLAPGTTVGDAAFGNLPSIGGGSVAENAYYLNGLNLTNFDNFLGSAEVPFYFYRSVDTKNGGYPAEFGRATGGIVNAVTKAGTNDWTGAVHIDWSPDFLRSVSPNTRTFDGNAYVPNQNNKANKIDTLTGVVELGGPIIKDRLFAYGLVQFQRSDQLINVNPSAGTATRFKQSDPFWGVKLDAYPIDSQHLEFTIFDTRNTQTRFDLPYSQVGGKDLFGTATGVTDFPGGGLNYVGKYTGRFTDWLTLSAAYGRVRDRFDSLSVAGAGNLPRFRNLSGVNVFGVPNRGYYNGQRITSTDSPYNTERKFYRADGDVLVTLLGSHHFRFGFDREKNTLSRVTVRNGGAYQLANGAITPAAFNAVLGNGGITYIVNAPNAIGPVVELNYFNTGGTFEGINKAYYLQDEWKPTDRLTLNLGVRRDDFRVNKPSGLPLVDLKKNYAPRLGAEYSLFGDKSGRIFGSYGWYYLPVASNTAFRQGAPSFFFRQQYQLTGVNAATGLPILGALVTDDGNFQTACPFALIPGGATTNCNVTGDGADIALGQAISSNLKATKETEWILGYAQKYGNWRFGLSYTHRNLDRTSEDSAIDAAVNAYCAANGITPRATGPNDLGVPVGGTATCAEIWTGFHQYVINNPGSPITVNLLANGFDVNNRTVTFTPQQLGYPKAKRTYDALTFTFDRRNTGLFGIGGSYTYSKSKGNIEGGVQSDFGQDDTGITQDFDQPGFIPGSYGYLPNDRRHQFKVYGDLNIGRNLVLGLNAQLYSPRPLSCIGYNPTDLFANGYGAASHYCGGKLSPRGTAQKTDWFKNVNLGARYNIHYGDDDKQVITLRADVNNVFNWKSVTRRYEFGDLDVDTGANGLPTAYIPDPDYGLVTAYQAPRFVRLGLDIAFGGARRAMPAPEPVAPVVEPVAPPPPPPATQTCADGSVILATDSCPVPPPPPPPPAAAPERG</sequence>
<keyword evidence="3" id="KW-1134">Transmembrane beta strand</keyword>
<keyword evidence="10" id="KW-0675">Receptor</keyword>
<evidence type="ECO:0000256" key="8">
    <source>
        <dbReference type="SAM" id="SignalP"/>
    </source>
</evidence>
<proteinExistence type="predicted"/>
<keyword evidence="6" id="KW-0998">Cell outer membrane</keyword>
<dbReference type="InterPro" id="IPR037066">
    <property type="entry name" value="Plug_dom_sf"/>
</dbReference>
<evidence type="ECO:0000313" key="10">
    <source>
        <dbReference type="EMBL" id="GAA4032608.1"/>
    </source>
</evidence>
<organism evidence="10 11">
    <name type="scientific">Sphingomonas rosea</name>
    <dbReference type="NCBI Taxonomy" id="335605"/>
    <lineage>
        <taxon>Bacteria</taxon>
        <taxon>Pseudomonadati</taxon>
        <taxon>Pseudomonadota</taxon>
        <taxon>Alphaproteobacteria</taxon>
        <taxon>Sphingomonadales</taxon>
        <taxon>Sphingomonadaceae</taxon>
        <taxon>Sphingomonas</taxon>
    </lineage>
</organism>
<keyword evidence="8" id="KW-0732">Signal</keyword>
<evidence type="ECO:0000256" key="3">
    <source>
        <dbReference type="ARBA" id="ARBA00022452"/>
    </source>
</evidence>
<dbReference type="EMBL" id="BAABBR010000001">
    <property type="protein sequence ID" value="GAA4032608.1"/>
    <property type="molecule type" value="Genomic_DNA"/>
</dbReference>
<evidence type="ECO:0000256" key="4">
    <source>
        <dbReference type="ARBA" id="ARBA00022692"/>
    </source>
</evidence>
<keyword evidence="4" id="KW-0812">Transmembrane</keyword>
<evidence type="ECO:0000259" key="9">
    <source>
        <dbReference type="Pfam" id="PF25183"/>
    </source>
</evidence>
<dbReference type="SUPFAM" id="SSF49464">
    <property type="entry name" value="Carboxypeptidase regulatory domain-like"/>
    <property type="match status" value="1"/>
</dbReference>
<dbReference type="InterPro" id="IPR036942">
    <property type="entry name" value="Beta-barrel_TonB_sf"/>
</dbReference>
<dbReference type="SUPFAM" id="SSF56935">
    <property type="entry name" value="Porins"/>
    <property type="match status" value="1"/>
</dbReference>
<feature type="domain" description="TonB-dependent transporter Oar-like beta-barrel" evidence="9">
    <location>
        <begin position="337"/>
        <end position="587"/>
    </location>
</feature>
<keyword evidence="2" id="KW-0813">Transport</keyword>
<dbReference type="Pfam" id="PF25183">
    <property type="entry name" value="OMP_b-brl_4"/>
    <property type="match status" value="2"/>
</dbReference>
<evidence type="ECO:0000256" key="7">
    <source>
        <dbReference type="SAM" id="MobiDB-lite"/>
    </source>
</evidence>
<dbReference type="InterPro" id="IPR057601">
    <property type="entry name" value="Oar-like_b-barrel"/>
</dbReference>
<protein>
    <submittedName>
        <fullName evidence="10">TonB-dependent receptor</fullName>
    </submittedName>
</protein>
<reference evidence="11" key="1">
    <citation type="journal article" date="2019" name="Int. J. Syst. Evol. Microbiol.">
        <title>The Global Catalogue of Microorganisms (GCM) 10K type strain sequencing project: providing services to taxonomists for standard genome sequencing and annotation.</title>
        <authorList>
            <consortium name="The Broad Institute Genomics Platform"/>
            <consortium name="The Broad Institute Genome Sequencing Center for Infectious Disease"/>
            <person name="Wu L."/>
            <person name="Ma J."/>
        </authorList>
    </citation>
    <scope>NUCLEOTIDE SEQUENCE [LARGE SCALE GENOMIC DNA]</scope>
    <source>
        <strain evidence="11">JCM 17564</strain>
    </source>
</reference>
<dbReference type="Gene3D" id="2.170.130.10">
    <property type="entry name" value="TonB-dependent receptor, plug domain"/>
    <property type="match status" value="1"/>
</dbReference>
<dbReference type="Gene3D" id="2.60.40.1120">
    <property type="entry name" value="Carboxypeptidase-like, regulatory domain"/>
    <property type="match status" value="1"/>
</dbReference>
<feature type="signal peptide" evidence="8">
    <location>
        <begin position="1"/>
        <end position="33"/>
    </location>
</feature>
<dbReference type="PANTHER" id="PTHR30069">
    <property type="entry name" value="TONB-DEPENDENT OUTER MEMBRANE RECEPTOR"/>
    <property type="match status" value="1"/>
</dbReference>
<evidence type="ECO:0000313" key="11">
    <source>
        <dbReference type="Proteomes" id="UP001424459"/>
    </source>
</evidence>
<evidence type="ECO:0000256" key="5">
    <source>
        <dbReference type="ARBA" id="ARBA00023136"/>
    </source>
</evidence>
<dbReference type="Pfam" id="PF13620">
    <property type="entry name" value="CarboxypepD_reg"/>
    <property type="match status" value="1"/>
</dbReference>
<evidence type="ECO:0000256" key="6">
    <source>
        <dbReference type="ARBA" id="ARBA00023237"/>
    </source>
</evidence>
<dbReference type="InterPro" id="IPR039426">
    <property type="entry name" value="TonB-dep_rcpt-like"/>
</dbReference>
<dbReference type="RefSeq" id="WP_344695962.1">
    <property type="nucleotide sequence ID" value="NZ_BAABBR010000001.1"/>
</dbReference>
<dbReference type="InterPro" id="IPR008969">
    <property type="entry name" value="CarboxyPept-like_regulatory"/>
</dbReference>
<gene>
    <name evidence="10" type="ORF">GCM10022281_10330</name>
</gene>
<keyword evidence="11" id="KW-1185">Reference proteome</keyword>
<dbReference type="PANTHER" id="PTHR30069:SF46">
    <property type="entry name" value="OAR PROTEIN"/>
    <property type="match status" value="1"/>
</dbReference>